<dbReference type="PANTHER" id="PTHR11629">
    <property type="entry name" value="VACUOLAR PROTON ATPASES"/>
    <property type="match status" value="1"/>
</dbReference>
<evidence type="ECO:0000256" key="6">
    <source>
        <dbReference type="ARBA" id="ARBA00023065"/>
    </source>
</evidence>
<dbReference type="OrthoDB" id="10264220at2759"/>
<dbReference type="Pfam" id="PF01496">
    <property type="entry name" value="V_ATPase_I"/>
    <property type="match status" value="1"/>
</dbReference>
<dbReference type="STRING" id="6265.A0A0B2VT44"/>
<evidence type="ECO:0000313" key="9">
    <source>
        <dbReference type="EMBL" id="KHN84514.1"/>
    </source>
</evidence>
<comment type="similarity">
    <text evidence="2 8">Belongs to the V-ATPase 116 kDa subunit family.</text>
</comment>
<keyword evidence="6 8" id="KW-0406">Ion transport</keyword>
<feature type="transmembrane region" description="Helical" evidence="8">
    <location>
        <begin position="12"/>
        <end position="36"/>
    </location>
</feature>
<dbReference type="GO" id="GO:0033179">
    <property type="term" value="C:proton-transporting V-type ATPase, V0 domain"/>
    <property type="evidence" value="ECO:0007669"/>
    <property type="project" value="InterPro"/>
</dbReference>
<organism evidence="9 10">
    <name type="scientific">Toxocara canis</name>
    <name type="common">Canine roundworm</name>
    <dbReference type="NCBI Taxonomy" id="6265"/>
    <lineage>
        <taxon>Eukaryota</taxon>
        <taxon>Metazoa</taxon>
        <taxon>Ecdysozoa</taxon>
        <taxon>Nematoda</taxon>
        <taxon>Chromadorea</taxon>
        <taxon>Rhabditida</taxon>
        <taxon>Spirurina</taxon>
        <taxon>Ascaridomorpha</taxon>
        <taxon>Ascaridoidea</taxon>
        <taxon>Toxocaridae</taxon>
        <taxon>Toxocara</taxon>
    </lineage>
</organism>
<dbReference type="OMA" id="AILIIME"/>
<comment type="caution">
    <text evidence="9">The sequence shown here is derived from an EMBL/GenBank/DDBJ whole genome shotgun (WGS) entry which is preliminary data.</text>
</comment>
<dbReference type="Proteomes" id="UP000031036">
    <property type="component" value="Unassembled WGS sequence"/>
</dbReference>
<evidence type="ECO:0000256" key="4">
    <source>
        <dbReference type="ARBA" id="ARBA00022692"/>
    </source>
</evidence>
<name>A0A0B2VT44_TOXCA</name>
<comment type="caution">
    <text evidence="8">Lacks conserved residue(s) required for the propagation of feature annotation.</text>
</comment>
<accession>A0A0B2VT44</accession>
<dbReference type="EMBL" id="JPKZ01000962">
    <property type="protein sequence ID" value="KHN84514.1"/>
    <property type="molecule type" value="Genomic_DNA"/>
</dbReference>
<evidence type="ECO:0000256" key="8">
    <source>
        <dbReference type="RuleBase" id="RU361189"/>
    </source>
</evidence>
<dbReference type="GO" id="GO:0016471">
    <property type="term" value="C:vacuolar proton-transporting V-type ATPase complex"/>
    <property type="evidence" value="ECO:0007669"/>
    <property type="project" value="TreeGrafter"/>
</dbReference>
<protein>
    <recommendedName>
        <fullName evidence="8">V-type proton ATPase subunit a</fullName>
    </recommendedName>
</protein>
<keyword evidence="5 8" id="KW-1133">Transmembrane helix</keyword>
<keyword evidence="3 8" id="KW-0813">Transport</keyword>
<evidence type="ECO:0000313" key="10">
    <source>
        <dbReference type="Proteomes" id="UP000031036"/>
    </source>
</evidence>
<gene>
    <name evidence="9" type="primary">ATP6V0A4</name>
    <name evidence="9" type="ORF">Tcan_06481</name>
</gene>
<dbReference type="AlphaFoldDB" id="A0A0B2VT44"/>
<comment type="subcellular location">
    <subcellularLocation>
        <location evidence="1">Membrane</location>
        <topology evidence="1">Multi-pass membrane protein</topology>
    </subcellularLocation>
</comment>
<dbReference type="GO" id="GO:0051117">
    <property type="term" value="F:ATPase binding"/>
    <property type="evidence" value="ECO:0007669"/>
    <property type="project" value="TreeGrafter"/>
</dbReference>
<evidence type="ECO:0000256" key="2">
    <source>
        <dbReference type="ARBA" id="ARBA00009904"/>
    </source>
</evidence>
<sequence>MVLAQSFTSSGLFGVLMMYFCFAFFAILTFAILIIMEGLSAFLHALRLHWVEFQSKFYEGGGHSFVPFSLVDCLRRARCEADVAIKNNV</sequence>
<reference evidence="9 10" key="1">
    <citation type="submission" date="2014-11" db="EMBL/GenBank/DDBJ databases">
        <title>Genetic blueprint of the zoonotic pathogen Toxocara canis.</title>
        <authorList>
            <person name="Zhu X.-Q."/>
            <person name="Korhonen P.K."/>
            <person name="Cai H."/>
            <person name="Young N.D."/>
            <person name="Nejsum P."/>
            <person name="von Samson-Himmelstjerna G."/>
            <person name="Boag P.R."/>
            <person name="Tan P."/>
            <person name="Li Q."/>
            <person name="Min J."/>
            <person name="Yang Y."/>
            <person name="Wang X."/>
            <person name="Fang X."/>
            <person name="Hall R.S."/>
            <person name="Hofmann A."/>
            <person name="Sternberg P.W."/>
            <person name="Jex A.R."/>
            <person name="Gasser R.B."/>
        </authorList>
    </citation>
    <scope>NUCLEOTIDE SEQUENCE [LARGE SCALE GENOMIC DNA]</scope>
    <source>
        <strain evidence="9">PN_DK_2014</strain>
    </source>
</reference>
<keyword evidence="7 8" id="KW-0472">Membrane</keyword>
<dbReference type="GO" id="GO:0046961">
    <property type="term" value="F:proton-transporting ATPase activity, rotational mechanism"/>
    <property type="evidence" value="ECO:0007669"/>
    <property type="project" value="InterPro"/>
</dbReference>
<evidence type="ECO:0000256" key="1">
    <source>
        <dbReference type="ARBA" id="ARBA00004141"/>
    </source>
</evidence>
<dbReference type="PANTHER" id="PTHR11629:SF63">
    <property type="entry name" value="V-TYPE PROTON ATPASE SUBUNIT A"/>
    <property type="match status" value="1"/>
</dbReference>
<keyword evidence="8" id="KW-0375">Hydrogen ion transport</keyword>
<dbReference type="GO" id="GO:0007035">
    <property type="term" value="P:vacuolar acidification"/>
    <property type="evidence" value="ECO:0007669"/>
    <property type="project" value="TreeGrafter"/>
</dbReference>
<comment type="function">
    <text evidence="8">Essential component of the vacuolar proton pump (V-ATPase), a multimeric enzyme that catalyzes the translocation of protons across the membranes. Required for assembly and activity of the V-ATPase.</text>
</comment>
<evidence type="ECO:0000256" key="5">
    <source>
        <dbReference type="ARBA" id="ARBA00022989"/>
    </source>
</evidence>
<evidence type="ECO:0000256" key="7">
    <source>
        <dbReference type="ARBA" id="ARBA00023136"/>
    </source>
</evidence>
<keyword evidence="10" id="KW-1185">Reference proteome</keyword>
<evidence type="ECO:0000256" key="3">
    <source>
        <dbReference type="ARBA" id="ARBA00022448"/>
    </source>
</evidence>
<proteinExistence type="inferred from homology"/>
<dbReference type="InterPro" id="IPR002490">
    <property type="entry name" value="V-ATPase_116kDa_su"/>
</dbReference>
<keyword evidence="4 8" id="KW-0812">Transmembrane</keyword>